<proteinExistence type="predicted"/>
<dbReference type="RefSeq" id="WP_156327238.1">
    <property type="nucleotide sequence ID" value="NZ_BAVZ01000023.1"/>
</dbReference>
<organism evidence="1 2">
    <name type="scientific">Paenibacillus pini JCM 16418</name>
    <dbReference type="NCBI Taxonomy" id="1236976"/>
    <lineage>
        <taxon>Bacteria</taxon>
        <taxon>Bacillati</taxon>
        <taxon>Bacillota</taxon>
        <taxon>Bacilli</taxon>
        <taxon>Bacillales</taxon>
        <taxon>Paenibacillaceae</taxon>
        <taxon>Paenibacillus</taxon>
    </lineage>
</organism>
<dbReference type="Proteomes" id="UP000019364">
    <property type="component" value="Unassembled WGS sequence"/>
</dbReference>
<sequence>MTPDKFTELLDDKLFDYMNELRDEHGASNLVINSESTYGNGTIVIKISAKEASHG</sequence>
<accession>W7YPJ5</accession>
<protein>
    <submittedName>
        <fullName evidence="1">Uncharacterized protein</fullName>
    </submittedName>
</protein>
<keyword evidence="2" id="KW-1185">Reference proteome</keyword>
<name>W7YPJ5_9BACL</name>
<gene>
    <name evidence="1" type="ORF">JCM16418_4582</name>
</gene>
<dbReference type="AlphaFoldDB" id="W7YPJ5"/>
<reference evidence="1 2" key="1">
    <citation type="journal article" date="2014" name="Genome Announc.">
        <title>Draft Genome Sequence of Paenibacillus pini JCM 16418T, Isolated from the Rhizosphere of Pine Tree.</title>
        <authorList>
            <person name="Yuki M."/>
            <person name="Oshima K."/>
            <person name="Suda W."/>
            <person name="Oshida Y."/>
            <person name="Kitamura K."/>
            <person name="Iida Y."/>
            <person name="Hattori M."/>
            <person name="Ohkuma M."/>
        </authorList>
    </citation>
    <scope>NUCLEOTIDE SEQUENCE [LARGE SCALE GENOMIC DNA]</scope>
    <source>
        <strain evidence="1 2">JCM 16418</strain>
    </source>
</reference>
<dbReference type="STRING" id="1236976.JCM16418_4582"/>
<dbReference type="EMBL" id="BAVZ01000023">
    <property type="protein sequence ID" value="GAF10382.1"/>
    <property type="molecule type" value="Genomic_DNA"/>
</dbReference>
<comment type="caution">
    <text evidence="1">The sequence shown here is derived from an EMBL/GenBank/DDBJ whole genome shotgun (WGS) entry which is preliminary data.</text>
</comment>
<evidence type="ECO:0000313" key="1">
    <source>
        <dbReference type="EMBL" id="GAF10382.1"/>
    </source>
</evidence>
<evidence type="ECO:0000313" key="2">
    <source>
        <dbReference type="Proteomes" id="UP000019364"/>
    </source>
</evidence>